<evidence type="ECO:0000313" key="3">
    <source>
        <dbReference type="EMBL" id="CAE0432587.1"/>
    </source>
</evidence>
<sequence>MADLSCLPKEGVSLKALLRWCTESGIKKHATTRDVYKQILRETSREKISLAQFLGKRYENEDEIESEDVTTSSKVVVPQAKYYVIHSWSYQFREETLASLEKYQQKRNLKDLYVWLDVVSMNQHYAERHVRTYDWWTVNNDISTTSNPESVANASTNMSINSNFFNEISLFKKALVVWSPWTLDIPLTSMWCVWEMYVSTKAGVKFSICFSEKEEVKFATHLPKHFDNVLEKIQEFKVENCKSHHRRLKKRILAAIDSLNLKENAFNSEIINMIESAFLDKALKTISKGAMFNTNGTQFVEFLPSLSSLCRKLGRMDQCEELCRESVALSKKLYGKDRAETARDINNLAVLLCEKGDKKEAIKLHYEALNIMKSIFGLHNVYVATDLNNLASLLAEESRHEEAENLFEQSLNIKLDYYGPDHEAVAVGMTNLALLYHKIGKFSAAEKLHRTALDIRKKSELHRDKIAETCCYLADILIKIGTPKSMSEAKDLIIEAKRFVKRSKNDELAAAILSKYGT</sequence>
<accession>A0A7S3LK15</accession>
<proteinExistence type="predicted"/>
<dbReference type="InterPro" id="IPR019734">
    <property type="entry name" value="TPR_rpt"/>
</dbReference>
<organism evidence="3">
    <name type="scientific">Aplanochytrium stocchinoi</name>
    <dbReference type="NCBI Taxonomy" id="215587"/>
    <lineage>
        <taxon>Eukaryota</taxon>
        <taxon>Sar</taxon>
        <taxon>Stramenopiles</taxon>
        <taxon>Bigyra</taxon>
        <taxon>Labyrinthulomycetes</taxon>
        <taxon>Thraustochytrida</taxon>
        <taxon>Thraustochytriidae</taxon>
        <taxon>Aplanochytrium</taxon>
    </lineage>
</organism>
<dbReference type="SMART" id="SM00028">
    <property type="entry name" value="TPR"/>
    <property type="match status" value="4"/>
</dbReference>
<reference evidence="3" key="1">
    <citation type="submission" date="2021-01" db="EMBL/GenBank/DDBJ databases">
        <authorList>
            <person name="Corre E."/>
            <person name="Pelletier E."/>
            <person name="Niang G."/>
            <person name="Scheremetjew M."/>
            <person name="Finn R."/>
            <person name="Kale V."/>
            <person name="Holt S."/>
            <person name="Cochrane G."/>
            <person name="Meng A."/>
            <person name="Brown T."/>
            <person name="Cohen L."/>
        </authorList>
    </citation>
    <scope>NUCLEOTIDE SEQUENCE</scope>
    <source>
        <strain evidence="3">GSBS06</strain>
    </source>
</reference>
<name>A0A7S3LK15_9STRA</name>
<dbReference type="Gene3D" id="1.25.40.10">
    <property type="entry name" value="Tetratricopeptide repeat domain"/>
    <property type="match status" value="1"/>
</dbReference>
<keyword evidence="1" id="KW-0677">Repeat</keyword>
<dbReference type="InterPro" id="IPR011990">
    <property type="entry name" value="TPR-like_helical_dom_sf"/>
</dbReference>
<gene>
    <name evidence="3" type="ORF">ASTO00021_LOCUS2910</name>
</gene>
<dbReference type="SUPFAM" id="SSF48452">
    <property type="entry name" value="TPR-like"/>
    <property type="match status" value="1"/>
</dbReference>
<evidence type="ECO:0000256" key="2">
    <source>
        <dbReference type="ARBA" id="ARBA00022803"/>
    </source>
</evidence>
<dbReference type="Pfam" id="PF13424">
    <property type="entry name" value="TPR_12"/>
    <property type="match status" value="2"/>
</dbReference>
<evidence type="ECO:0000256" key="1">
    <source>
        <dbReference type="ARBA" id="ARBA00022737"/>
    </source>
</evidence>
<dbReference type="PRINTS" id="PR00381">
    <property type="entry name" value="KINESINLIGHT"/>
</dbReference>
<dbReference type="PANTHER" id="PTHR45641:SF19">
    <property type="entry name" value="NEPHROCYSTIN-3"/>
    <property type="match status" value="1"/>
</dbReference>
<protein>
    <submittedName>
        <fullName evidence="3">Uncharacterized protein</fullName>
    </submittedName>
</protein>
<keyword evidence="2" id="KW-0802">TPR repeat</keyword>
<dbReference type="PANTHER" id="PTHR45641">
    <property type="entry name" value="TETRATRICOPEPTIDE REPEAT PROTEIN (AFU_ORTHOLOGUE AFUA_6G03870)"/>
    <property type="match status" value="1"/>
</dbReference>
<dbReference type="AlphaFoldDB" id="A0A7S3LK15"/>
<dbReference type="EMBL" id="HBIN01004164">
    <property type="protein sequence ID" value="CAE0432587.1"/>
    <property type="molecule type" value="Transcribed_RNA"/>
</dbReference>